<evidence type="ECO:0000259" key="3">
    <source>
        <dbReference type="PROSITE" id="PS50119"/>
    </source>
</evidence>
<dbReference type="PANTHER" id="PTHR24104:SF25">
    <property type="entry name" value="PROTEIN LIN-41"/>
    <property type="match status" value="1"/>
</dbReference>
<dbReference type="InParanoid" id="K1R4P1"/>
<reference evidence="4" key="1">
    <citation type="journal article" date="2012" name="Nature">
        <title>The oyster genome reveals stress adaptation and complexity of shell formation.</title>
        <authorList>
            <person name="Zhang G."/>
            <person name="Fang X."/>
            <person name="Guo X."/>
            <person name="Li L."/>
            <person name="Luo R."/>
            <person name="Xu F."/>
            <person name="Yang P."/>
            <person name="Zhang L."/>
            <person name="Wang X."/>
            <person name="Qi H."/>
            <person name="Xiong Z."/>
            <person name="Que H."/>
            <person name="Xie Y."/>
            <person name="Holland P.W."/>
            <person name="Paps J."/>
            <person name="Zhu Y."/>
            <person name="Wu F."/>
            <person name="Chen Y."/>
            <person name="Wang J."/>
            <person name="Peng C."/>
            <person name="Meng J."/>
            <person name="Yang L."/>
            <person name="Liu J."/>
            <person name="Wen B."/>
            <person name="Zhang N."/>
            <person name="Huang Z."/>
            <person name="Zhu Q."/>
            <person name="Feng Y."/>
            <person name="Mount A."/>
            <person name="Hedgecock D."/>
            <person name="Xu Z."/>
            <person name="Liu Y."/>
            <person name="Domazet-Loso T."/>
            <person name="Du Y."/>
            <person name="Sun X."/>
            <person name="Zhang S."/>
            <person name="Liu B."/>
            <person name="Cheng P."/>
            <person name="Jiang X."/>
            <person name="Li J."/>
            <person name="Fan D."/>
            <person name="Wang W."/>
            <person name="Fu W."/>
            <person name="Wang T."/>
            <person name="Wang B."/>
            <person name="Zhang J."/>
            <person name="Peng Z."/>
            <person name="Li Y."/>
            <person name="Li N."/>
            <person name="Wang J."/>
            <person name="Chen M."/>
            <person name="He Y."/>
            <person name="Tan F."/>
            <person name="Song X."/>
            <person name="Zheng Q."/>
            <person name="Huang R."/>
            <person name="Yang H."/>
            <person name="Du X."/>
            <person name="Chen L."/>
            <person name="Yang M."/>
            <person name="Gaffney P.M."/>
            <person name="Wang S."/>
            <person name="Luo L."/>
            <person name="She Z."/>
            <person name="Ming Y."/>
            <person name="Huang W."/>
            <person name="Zhang S."/>
            <person name="Huang B."/>
            <person name="Zhang Y."/>
            <person name="Qu T."/>
            <person name="Ni P."/>
            <person name="Miao G."/>
            <person name="Wang J."/>
            <person name="Wang Q."/>
            <person name="Steinberg C.E."/>
            <person name="Wang H."/>
            <person name="Li N."/>
            <person name="Qian L."/>
            <person name="Zhang G."/>
            <person name="Li Y."/>
            <person name="Yang H."/>
            <person name="Liu X."/>
            <person name="Wang J."/>
            <person name="Yin Y."/>
            <person name="Wang J."/>
        </authorList>
    </citation>
    <scope>NUCLEOTIDE SEQUENCE [LARGE SCALE GENOMIC DNA]</scope>
    <source>
        <strain evidence="4">05x7-T-G4-1.051#20</strain>
    </source>
</reference>
<keyword evidence="1" id="KW-0677">Repeat</keyword>
<dbReference type="Gene3D" id="2.130.10.10">
    <property type="entry name" value="YVTN repeat-like/Quinoprotein amine dehydrogenase"/>
    <property type="match status" value="1"/>
</dbReference>
<dbReference type="Gene3D" id="3.30.160.60">
    <property type="entry name" value="Classic Zinc Finger"/>
    <property type="match status" value="1"/>
</dbReference>
<dbReference type="GO" id="GO:0061630">
    <property type="term" value="F:ubiquitin protein ligase activity"/>
    <property type="evidence" value="ECO:0007669"/>
    <property type="project" value="TreeGrafter"/>
</dbReference>
<dbReference type="EMBL" id="JH816179">
    <property type="protein sequence ID" value="EKC36150.1"/>
    <property type="molecule type" value="Genomic_DNA"/>
</dbReference>
<sequence>MDPTGNWAQDALRCDLCETPGPPMYCDICIIHLCTSCVQKHQSDDSTEHKVVPIELQGSTNLCPIHPLKICEQYCQQCNVSICVLCASSEEHKDHELNDILETIIKKKSVLQGDLQELENRIYPKYHEIASDFSDKIVNLNEHSKKLVTAIDKHGEDLHKEIDTAIKKLKSDLCEMDSKYLSVLSKQENEIKITISNIRQSIDDIKKLLASNDVCLLSAYKSRNVEFRRLPPTLIVTLPNFTPHEITKNYIYQQLSTLSELSVKTDDHVYTMDAPGPPDMSKIITEIKTEYGEYKLRGVSCINDDNIWTCGVDDKMIRLYNLQGELFSSIETTSENWPTDIVWTKSGDLFYTDKENRTVTKVTNEEYENEEIRTEIKLGRWRPLGVCSTSYGDLLVIMDSDRYVHEETRVVRYCGFTEKQRIQYNDKEQPLYSFSEYLYNKYITENKNQDICVSDNKAGAVVVVDQAGKFRFSYSGHPSIVKRPFSPLGISTDSQGQILTADFSNDCVHILDQDGQFLRLIDNCALSSPYGLCVDTSDTLFVAENVTGRVKKIQYIKDDKELENSQSLNCYSYLPIELIIPEEEEEDKEEKGDKEAKKEEKEEQEEEEEEQEKKRRRRNAMLMTKADLNGNSKKLASAIDKHGADLHREIDSIIQEMKSYLDEMNSKHLAVLEKQEYEVTCAISEITQSIADLKKLLDSNDVSRVAAYKSRNAEFSKLPPKLTVSLPRFNPKTINNDLLYEQFGTLSWLSVKTEEPEELYVTKDLPVAEPPPSARQFIDVPRIITEIKTEYGQYQLRSVSCQSDEEIWTCGAHDKIMRLYNIQGELVKSVQTKSRNGPTDIAVTPSGQLVYTDQKDRTVNTVKDKKIKNIIKLRGWRPVSICSTSSSDLLVVTVSDDWSQTRVMRYFGSKEKQCIQYNDNGQPLYSPGSSFKYVCENRNLDVCVSDIDAHAVVVVDQVGKFRFSYIGHATITTRPFNPRGITTDSQSRILIADWDNRIHIIDQGGQFLRYIDNCHLQSPYGLCIDTNDNLFVAENDAGKVKKFHYRV</sequence>
<accession>K1R4P1</accession>
<dbReference type="InterPro" id="IPR050952">
    <property type="entry name" value="TRIM-NHL_E3_ligases"/>
</dbReference>
<dbReference type="PANTHER" id="PTHR24104">
    <property type="entry name" value="E3 UBIQUITIN-PROTEIN LIGASE NHLRC1-RELATED"/>
    <property type="match status" value="1"/>
</dbReference>
<protein>
    <submittedName>
        <fullName evidence="4">Tripartite motif-containing protein 2</fullName>
    </submittedName>
</protein>
<feature type="domain" description="B box-type" evidence="3">
    <location>
        <begin position="9"/>
        <end position="54"/>
    </location>
</feature>
<proteinExistence type="predicted"/>
<dbReference type="InterPro" id="IPR000315">
    <property type="entry name" value="Znf_B-box"/>
</dbReference>
<dbReference type="AlphaFoldDB" id="K1R4P1"/>
<gene>
    <name evidence="4" type="ORF">CGI_10006649</name>
</gene>
<dbReference type="Pfam" id="PF00643">
    <property type="entry name" value="zf-B_box"/>
    <property type="match status" value="1"/>
</dbReference>
<dbReference type="SUPFAM" id="SSF57845">
    <property type="entry name" value="B-box zinc-binding domain"/>
    <property type="match status" value="1"/>
</dbReference>
<organism evidence="4">
    <name type="scientific">Magallana gigas</name>
    <name type="common">Pacific oyster</name>
    <name type="synonym">Crassostrea gigas</name>
    <dbReference type="NCBI Taxonomy" id="29159"/>
    <lineage>
        <taxon>Eukaryota</taxon>
        <taxon>Metazoa</taxon>
        <taxon>Spiralia</taxon>
        <taxon>Lophotrochozoa</taxon>
        <taxon>Mollusca</taxon>
        <taxon>Bivalvia</taxon>
        <taxon>Autobranchia</taxon>
        <taxon>Pteriomorphia</taxon>
        <taxon>Ostreida</taxon>
        <taxon>Ostreoidea</taxon>
        <taxon>Ostreidae</taxon>
        <taxon>Magallana</taxon>
    </lineage>
</organism>
<dbReference type="Gene3D" id="2.120.10.30">
    <property type="entry name" value="TolB, C-terminal domain"/>
    <property type="match status" value="3"/>
</dbReference>
<dbReference type="InterPro" id="IPR015943">
    <property type="entry name" value="WD40/YVTN_repeat-like_dom_sf"/>
</dbReference>
<dbReference type="GO" id="GO:0000209">
    <property type="term" value="P:protein polyubiquitination"/>
    <property type="evidence" value="ECO:0007669"/>
    <property type="project" value="TreeGrafter"/>
</dbReference>
<dbReference type="SMART" id="SM00336">
    <property type="entry name" value="BBOX"/>
    <property type="match status" value="2"/>
</dbReference>
<dbReference type="CDD" id="cd19756">
    <property type="entry name" value="Bbox2"/>
    <property type="match status" value="1"/>
</dbReference>
<dbReference type="GO" id="GO:0043161">
    <property type="term" value="P:proteasome-mediated ubiquitin-dependent protein catabolic process"/>
    <property type="evidence" value="ECO:0007669"/>
    <property type="project" value="TreeGrafter"/>
</dbReference>
<dbReference type="SUPFAM" id="SSF101898">
    <property type="entry name" value="NHL repeat"/>
    <property type="match status" value="2"/>
</dbReference>
<dbReference type="HOGENOM" id="CLU_007742_1_0_1"/>
<dbReference type="InterPro" id="IPR001258">
    <property type="entry name" value="NHL_repeat"/>
</dbReference>
<evidence type="ECO:0000256" key="1">
    <source>
        <dbReference type="ARBA" id="ARBA00022737"/>
    </source>
</evidence>
<dbReference type="GO" id="GO:0008270">
    <property type="term" value="F:zinc ion binding"/>
    <property type="evidence" value="ECO:0007669"/>
    <property type="project" value="UniProtKB-KW"/>
</dbReference>
<name>K1R4P1_MAGGI</name>
<dbReference type="PROSITE" id="PS50119">
    <property type="entry name" value="ZF_BBOX"/>
    <property type="match status" value="2"/>
</dbReference>
<feature type="domain" description="B box-type" evidence="3">
    <location>
        <begin position="58"/>
        <end position="100"/>
    </location>
</feature>
<dbReference type="InterPro" id="IPR011042">
    <property type="entry name" value="6-blade_b-propeller_TolB-like"/>
</dbReference>
<feature type="compositionally biased region" description="Basic and acidic residues" evidence="2">
    <location>
        <begin position="589"/>
        <end position="601"/>
    </location>
</feature>
<evidence type="ECO:0000256" key="2">
    <source>
        <dbReference type="SAM" id="MobiDB-lite"/>
    </source>
</evidence>
<dbReference type="PROSITE" id="PS51125">
    <property type="entry name" value="NHL"/>
    <property type="match status" value="1"/>
</dbReference>
<feature type="region of interest" description="Disordered" evidence="2">
    <location>
        <begin position="582"/>
        <end position="618"/>
    </location>
</feature>
<evidence type="ECO:0000313" key="4">
    <source>
        <dbReference type="EMBL" id="EKC36150.1"/>
    </source>
</evidence>